<dbReference type="GO" id="GO:0008270">
    <property type="term" value="F:zinc ion binding"/>
    <property type="evidence" value="ECO:0007669"/>
    <property type="project" value="UniProtKB-KW"/>
</dbReference>
<dbReference type="OrthoDB" id="9808253at2"/>
<keyword evidence="2" id="KW-1133">Transmembrane helix</keyword>
<evidence type="ECO:0000256" key="1">
    <source>
        <dbReference type="SAM" id="Coils"/>
    </source>
</evidence>
<feature type="domain" description="DUF4349" evidence="4">
    <location>
        <begin position="176"/>
        <end position="383"/>
    </location>
</feature>
<dbReference type="Pfam" id="PF14257">
    <property type="entry name" value="DUF4349"/>
    <property type="match status" value="1"/>
</dbReference>
<reference evidence="5 6" key="1">
    <citation type="submission" date="2016-11" db="EMBL/GenBank/DDBJ databases">
        <authorList>
            <person name="Jaros S."/>
            <person name="Januszkiewicz K."/>
            <person name="Wedrychowicz H."/>
        </authorList>
    </citation>
    <scope>NUCLEOTIDE SEQUENCE [LARGE SCALE GENOMIC DNA]</scope>
    <source>
        <strain evidence="5 6">DSM 17918</strain>
    </source>
</reference>
<dbReference type="EMBL" id="FQVH01000004">
    <property type="protein sequence ID" value="SHE69286.1"/>
    <property type="molecule type" value="Genomic_DNA"/>
</dbReference>
<sequence length="394" mass="44615">MRCTDVKKYLPLYIDGMGDDGLKKKIKEHLDNCQDCLSEYNLLRKIKDNMAQLEKVDLPEGFHEDIVKKLNKYKSKSKYNLVYIARFAIVFIVGLLVGGLLFNNYSFNNSVNYNKARLPIIAETDTKATGVTGGGGAAKKTVDTGKSASIGGSPARIENTVTGSNLKNSGDIRYDKKIIKNAYLTITVTDIDSAYERAVRYAEAIGGFVVNSNIIKSETKSCKIVARVPQEKLGDYIESLKELGDISQISISGDDITRDYMDVDARLRNKEAERDRLQKLMDKATNIDEILKIEEQLSRINTEIDQYITQLKNWDVLTENASVNIDMIEKSYPKVDRFDIKSLINNLRNAFIKSVNMMLLIISKLIIGITYLIIPALIVFMAYYIYKYIKEERL</sequence>
<name>A0A1M4VJN3_9THEO</name>
<feature type="transmembrane region" description="Helical" evidence="2">
    <location>
        <begin position="357"/>
        <end position="386"/>
    </location>
</feature>
<keyword evidence="5" id="KW-0863">Zinc-finger</keyword>
<evidence type="ECO:0000313" key="6">
    <source>
        <dbReference type="Proteomes" id="UP000184088"/>
    </source>
</evidence>
<accession>A0A1M4VJN3</accession>
<evidence type="ECO:0000259" key="4">
    <source>
        <dbReference type="Pfam" id="PF14257"/>
    </source>
</evidence>
<feature type="transmembrane region" description="Helical" evidence="2">
    <location>
        <begin position="81"/>
        <end position="102"/>
    </location>
</feature>
<evidence type="ECO:0000313" key="5">
    <source>
        <dbReference type="EMBL" id="SHE69286.1"/>
    </source>
</evidence>
<feature type="domain" description="Putative zinc-finger" evidence="3">
    <location>
        <begin position="3"/>
        <end position="36"/>
    </location>
</feature>
<keyword evidence="2" id="KW-0812">Transmembrane</keyword>
<evidence type="ECO:0000259" key="3">
    <source>
        <dbReference type="Pfam" id="PF13490"/>
    </source>
</evidence>
<keyword evidence="2" id="KW-0472">Membrane</keyword>
<protein>
    <submittedName>
        <fullName evidence="5">Putative zinc-finger</fullName>
    </submittedName>
</protein>
<organism evidence="5 6">
    <name type="scientific">Caldanaerobius fijiensis DSM 17918</name>
    <dbReference type="NCBI Taxonomy" id="1121256"/>
    <lineage>
        <taxon>Bacteria</taxon>
        <taxon>Bacillati</taxon>
        <taxon>Bacillota</taxon>
        <taxon>Clostridia</taxon>
        <taxon>Thermoanaerobacterales</taxon>
        <taxon>Thermoanaerobacteraceae</taxon>
        <taxon>Caldanaerobius</taxon>
    </lineage>
</organism>
<keyword evidence="6" id="KW-1185">Reference proteome</keyword>
<dbReference type="InterPro" id="IPR025645">
    <property type="entry name" value="DUF4349"/>
</dbReference>
<dbReference type="InterPro" id="IPR027383">
    <property type="entry name" value="Znf_put"/>
</dbReference>
<evidence type="ECO:0000256" key="2">
    <source>
        <dbReference type="SAM" id="Phobius"/>
    </source>
</evidence>
<dbReference type="Proteomes" id="UP000184088">
    <property type="component" value="Unassembled WGS sequence"/>
</dbReference>
<dbReference type="RefSeq" id="WP_073341726.1">
    <property type="nucleotide sequence ID" value="NZ_FQVH01000004.1"/>
</dbReference>
<dbReference type="AlphaFoldDB" id="A0A1M4VJN3"/>
<keyword evidence="5" id="KW-0862">Zinc</keyword>
<keyword evidence="1" id="KW-0175">Coiled coil</keyword>
<dbReference type="STRING" id="1121256.SAMN02746089_00648"/>
<feature type="coiled-coil region" evidence="1">
    <location>
        <begin position="260"/>
        <end position="310"/>
    </location>
</feature>
<gene>
    <name evidence="5" type="ORF">SAMN02746089_00648</name>
</gene>
<dbReference type="Pfam" id="PF13490">
    <property type="entry name" value="zf-HC2"/>
    <property type="match status" value="1"/>
</dbReference>
<proteinExistence type="predicted"/>
<keyword evidence="5" id="KW-0479">Metal-binding</keyword>